<evidence type="ECO:0000256" key="10">
    <source>
        <dbReference type="SAM" id="SignalP"/>
    </source>
</evidence>
<protein>
    <submittedName>
        <fullName evidence="11">Glycosyl hydrolase family 28 protein</fullName>
    </submittedName>
</protein>
<evidence type="ECO:0000256" key="9">
    <source>
        <dbReference type="RuleBase" id="RU361169"/>
    </source>
</evidence>
<dbReference type="PANTHER" id="PTHR31736:SF9">
    <property type="entry name" value="ENDO-XYLOGALACTURONAN HYDROLASE A-RELATED"/>
    <property type="match status" value="1"/>
</dbReference>
<dbReference type="Proteomes" id="UP001431776">
    <property type="component" value="Unassembled WGS sequence"/>
</dbReference>
<dbReference type="PANTHER" id="PTHR31736">
    <property type="match status" value="1"/>
</dbReference>
<keyword evidence="6 9" id="KW-0326">Glycosidase</keyword>
<dbReference type="InterPro" id="IPR011050">
    <property type="entry name" value="Pectin_lyase_fold/virulence"/>
</dbReference>
<name>A0AAW6TW62_9BACT</name>
<evidence type="ECO:0000256" key="1">
    <source>
        <dbReference type="ARBA" id="ARBA00008834"/>
    </source>
</evidence>
<dbReference type="Gene3D" id="2.160.20.10">
    <property type="entry name" value="Single-stranded right-handed beta-helix, Pectin lyase-like"/>
    <property type="match status" value="1"/>
</dbReference>
<evidence type="ECO:0000256" key="2">
    <source>
        <dbReference type="ARBA" id="ARBA00022737"/>
    </source>
</evidence>
<keyword evidence="2" id="KW-0677">Repeat</keyword>
<dbReference type="RefSeq" id="WP_349245036.1">
    <property type="nucleotide sequence ID" value="NZ_JASCXX010000012.1"/>
</dbReference>
<dbReference type="EMBL" id="JASCXX010000012">
    <property type="protein sequence ID" value="MDI6449627.1"/>
    <property type="molecule type" value="Genomic_DNA"/>
</dbReference>
<comment type="similarity">
    <text evidence="1 9">Belongs to the glycosyl hydrolase 28 family.</text>
</comment>
<keyword evidence="5" id="KW-0119">Carbohydrate metabolism</keyword>
<gene>
    <name evidence="11" type="ORF">QJ522_11280</name>
</gene>
<evidence type="ECO:0000313" key="12">
    <source>
        <dbReference type="Proteomes" id="UP001431776"/>
    </source>
</evidence>
<comment type="function">
    <text evidence="8">Pectinolytic enzyme involved in the degradation of xylogalacturonan (xga), a galacturonan backbone heavily substituted with xylose, and which is one important component of the hairy regions of pectin. Activity requires a galacturonic acid backbone substituted with xylose.</text>
</comment>
<sequence>MPKTFTIALLSILLSIAPIRAAGPRVVVYPAPAGEILPTDYEVRVENLKVDVYGARTLDPPFADKQWDFGGPYSFANFDMAGPVTVRIVSKRSLRNVVIRPQSSGIVPTLEDDHTMTLTLDRPRKLSIEPDGKRGPLLLFANPLETKAPKSNDENVIYYGPGVHRPEKIVVASGQTLYLAGGAVVKAEVLVQGSDIRICGRGILDGSEWEWRKGPVGNLIAIRNSRDVEIDGITLRGSSHWTIVARNSRHVTVRNVKLCNSRVQNDDGINPCNSQDVLITDCFIRSDDDCVAMKGLDFAGANSNVERITVENSILWCDRARIFLLGHESRAAFMRDITLRNLDIIHFTMTPFLFEPGEDMRLENVTVEDIRMVGEGQREFIRLRPVVNQYMRKKVPGFIRNIRFRNITIEGQPGEYLVQIEGADEEHNVRDVTFENISINGQRLTRESERMRIGRHAENVHFHPEP</sequence>
<proteinExistence type="inferred from homology"/>
<evidence type="ECO:0000256" key="5">
    <source>
        <dbReference type="ARBA" id="ARBA00023277"/>
    </source>
</evidence>
<evidence type="ECO:0000313" key="11">
    <source>
        <dbReference type="EMBL" id="MDI6449627.1"/>
    </source>
</evidence>
<dbReference type="AlphaFoldDB" id="A0AAW6TW62"/>
<comment type="caution">
    <text evidence="11">The sequence shown here is derived from an EMBL/GenBank/DDBJ whole genome shotgun (WGS) entry which is preliminary data.</text>
</comment>
<organism evidence="11 12">
    <name type="scientific">Anaerobaca lacustris</name>
    <dbReference type="NCBI Taxonomy" id="3044600"/>
    <lineage>
        <taxon>Bacteria</taxon>
        <taxon>Pseudomonadati</taxon>
        <taxon>Planctomycetota</taxon>
        <taxon>Phycisphaerae</taxon>
        <taxon>Sedimentisphaerales</taxon>
        <taxon>Anaerobacaceae</taxon>
        <taxon>Anaerobaca</taxon>
    </lineage>
</organism>
<reference evidence="11" key="1">
    <citation type="submission" date="2023-05" db="EMBL/GenBank/DDBJ databases">
        <title>Anaerotaeda fermentans gen. nov., sp. nov., a novel anaerobic planctomycete of the new family within the order Sedimentisphaerales isolated from Taman Peninsula, Russia.</title>
        <authorList>
            <person name="Khomyakova M.A."/>
            <person name="Merkel A.Y."/>
            <person name="Slobodkin A.I."/>
        </authorList>
    </citation>
    <scope>NUCLEOTIDE SEQUENCE</scope>
    <source>
        <strain evidence="11">M17dextr</strain>
    </source>
</reference>
<dbReference type="SUPFAM" id="SSF51126">
    <property type="entry name" value="Pectin lyase-like"/>
    <property type="match status" value="1"/>
</dbReference>
<keyword evidence="7" id="KW-0624">Polysaccharide degradation</keyword>
<dbReference type="InterPro" id="IPR000743">
    <property type="entry name" value="Glyco_hydro_28"/>
</dbReference>
<evidence type="ECO:0000256" key="3">
    <source>
        <dbReference type="ARBA" id="ARBA00022801"/>
    </source>
</evidence>
<dbReference type="InterPro" id="IPR012334">
    <property type="entry name" value="Pectin_lyas_fold"/>
</dbReference>
<accession>A0AAW6TW62</accession>
<keyword evidence="10" id="KW-0732">Signal</keyword>
<keyword evidence="4" id="KW-0325">Glycoprotein</keyword>
<dbReference type="GO" id="GO:0004650">
    <property type="term" value="F:polygalacturonase activity"/>
    <property type="evidence" value="ECO:0007669"/>
    <property type="project" value="InterPro"/>
</dbReference>
<keyword evidence="3 9" id="KW-0378">Hydrolase</keyword>
<keyword evidence="12" id="KW-1185">Reference proteome</keyword>
<evidence type="ECO:0000256" key="7">
    <source>
        <dbReference type="ARBA" id="ARBA00023326"/>
    </source>
</evidence>
<dbReference type="GO" id="GO:0000272">
    <property type="term" value="P:polysaccharide catabolic process"/>
    <property type="evidence" value="ECO:0007669"/>
    <property type="project" value="UniProtKB-KW"/>
</dbReference>
<evidence type="ECO:0000256" key="4">
    <source>
        <dbReference type="ARBA" id="ARBA00023180"/>
    </source>
</evidence>
<feature type="signal peptide" evidence="10">
    <location>
        <begin position="1"/>
        <end position="21"/>
    </location>
</feature>
<evidence type="ECO:0000256" key="6">
    <source>
        <dbReference type="ARBA" id="ARBA00023295"/>
    </source>
</evidence>
<dbReference type="Pfam" id="PF00295">
    <property type="entry name" value="Glyco_hydro_28"/>
    <property type="match status" value="1"/>
</dbReference>
<feature type="chain" id="PRO_5043644646" evidence="10">
    <location>
        <begin position="22"/>
        <end position="466"/>
    </location>
</feature>
<evidence type="ECO:0000256" key="8">
    <source>
        <dbReference type="ARBA" id="ARBA00037278"/>
    </source>
</evidence>